<keyword evidence="4" id="KW-1185">Reference proteome</keyword>
<reference evidence="3 4" key="1">
    <citation type="journal article" date="2009" name="Nature">
        <title>Evolution of pathogenicity and sexual reproduction in eight Candida genomes.</title>
        <authorList>
            <person name="Butler G."/>
            <person name="Rasmussen M.D."/>
            <person name="Lin M.F."/>
            <person name="Santos M.A."/>
            <person name="Sakthikumar S."/>
            <person name="Munro C.A."/>
            <person name="Rheinbay E."/>
            <person name="Grabherr M."/>
            <person name="Forche A."/>
            <person name="Reedy J.L."/>
            <person name="Agrafioti I."/>
            <person name="Arnaud M.B."/>
            <person name="Bates S."/>
            <person name="Brown A.J."/>
            <person name="Brunke S."/>
            <person name="Costanzo M.C."/>
            <person name="Fitzpatrick D.A."/>
            <person name="de Groot P.W."/>
            <person name="Harris D."/>
            <person name="Hoyer L.L."/>
            <person name="Hube B."/>
            <person name="Klis F.M."/>
            <person name="Kodira C."/>
            <person name="Lennard N."/>
            <person name="Logue M.E."/>
            <person name="Martin R."/>
            <person name="Neiman A.M."/>
            <person name="Nikolaou E."/>
            <person name="Quail M.A."/>
            <person name="Quinn J."/>
            <person name="Santos M.C."/>
            <person name="Schmitzberger F.F."/>
            <person name="Sherlock G."/>
            <person name="Shah P."/>
            <person name="Silverstein K.A."/>
            <person name="Skrzypek M.S."/>
            <person name="Soll D."/>
            <person name="Staggs R."/>
            <person name="Stansfield I."/>
            <person name="Stumpf M.P."/>
            <person name="Sudbery P.E."/>
            <person name="Srikantha T."/>
            <person name="Zeng Q."/>
            <person name="Berman J."/>
            <person name="Berriman M."/>
            <person name="Heitman J."/>
            <person name="Gow N.A."/>
            <person name="Lorenz M.C."/>
            <person name="Birren B.W."/>
            <person name="Kellis M."/>
            <person name="Cuomo C.A."/>
        </authorList>
    </citation>
    <scope>NUCLEOTIDE SEQUENCE [LARGE SCALE GENOMIC DNA]</scope>
    <source>
        <strain evidence="4">ATCC 11503 / BCRC 21390 / CBS 2605 / JCM 1781 / NBRC 1676 / NRRL YB-4239</strain>
    </source>
</reference>
<dbReference type="VEuPathDB" id="FungiDB:LELG_01463"/>
<dbReference type="InterPro" id="IPR034586">
    <property type="entry name" value="Bfa1/Byr4"/>
</dbReference>
<dbReference type="PANTHER" id="PTHR35140">
    <property type="entry name" value="MITOTIC CHECK POINT PROTEIN BFA1"/>
    <property type="match status" value="1"/>
</dbReference>
<proteinExistence type="predicted"/>
<protein>
    <submittedName>
        <fullName evidence="3">Uncharacterized protein</fullName>
    </submittedName>
</protein>
<dbReference type="GO" id="GO:0005096">
    <property type="term" value="F:GTPase activator activity"/>
    <property type="evidence" value="ECO:0007669"/>
    <property type="project" value="InterPro"/>
</dbReference>
<feature type="compositionally biased region" description="Low complexity" evidence="2">
    <location>
        <begin position="88"/>
        <end position="106"/>
    </location>
</feature>
<feature type="compositionally biased region" description="Low complexity" evidence="2">
    <location>
        <begin position="589"/>
        <end position="603"/>
    </location>
</feature>
<name>A5DVS7_LODEL</name>
<feature type="compositionally biased region" description="Polar residues" evidence="2">
    <location>
        <begin position="611"/>
        <end position="631"/>
    </location>
</feature>
<dbReference type="GO" id="GO:0044732">
    <property type="term" value="C:mitotic spindle pole body"/>
    <property type="evidence" value="ECO:0007669"/>
    <property type="project" value="TreeGrafter"/>
</dbReference>
<feature type="compositionally biased region" description="Basic residues" evidence="2">
    <location>
        <begin position="395"/>
        <end position="410"/>
    </location>
</feature>
<dbReference type="Proteomes" id="UP000001996">
    <property type="component" value="Unassembled WGS sequence"/>
</dbReference>
<dbReference type="GO" id="GO:1990334">
    <property type="term" value="C:Bfa1-Bub2 complex"/>
    <property type="evidence" value="ECO:0007669"/>
    <property type="project" value="InterPro"/>
</dbReference>
<dbReference type="KEGG" id="lel:PVL30_001431"/>
<dbReference type="PANTHER" id="PTHR35140:SF1">
    <property type="entry name" value="MITOTIC CHECK POINT PROTEIN BFA1"/>
    <property type="match status" value="1"/>
</dbReference>
<evidence type="ECO:0000313" key="4">
    <source>
        <dbReference type="Proteomes" id="UP000001996"/>
    </source>
</evidence>
<accession>A5DVS7</accession>
<gene>
    <name evidence="3" type="ORF">LELG_01463</name>
</gene>
<dbReference type="HOGENOM" id="CLU_030433_0_0_1"/>
<feature type="region of interest" description="Disordered" evidence="2">
    <location>
        <begin position="576"/>
        <end position="645"/>
    </location>
</feature>
<dbReference type="STRING" id="379508.A5DVS7"/>
<dbReference type="AlphaFoldDB" id="A5DVS7"/>
<evidence type="ECO:0000313" key="3">
    <source>
        <dbReference type="EMBL" id="EDK43285.1"/>
    </source>
</evidence>
<dbReference type="eggNOG" id="ENOG502R6H5">
    <property type="taxonomic scope" value="Eukaryota"/>
</dbReference>
<keyword evidence="1" id="KW-0175">Coiled coil</keyword>
<dbReference type="InParanoid" id="A5DVS7"/>
<dbReference type="OMA" id="NYEYTRD"/>
<feature type="region of interest" description="Disordered" evidence="2">
    <location>
        <begin position="77"/>
        <end position="133"/>
    </location>
</feature>
<evidence type="ECO:0000256" key="2">
    <source>
        <dbReference type="SAM" id="MobiDB-lite"/>
    </source>
</evidence>
<dbReference type="GeneID" id="5233692"/>
<dbReference type="EMBL" id="CH981525">
    <property type="protein sequence ID" value="EDK43285.1"/>
    <property type="molecule type" value="Genomic_DNA"/>
</dbReference>
<feature type="coiled-coil region" evidence="1">
    <location>
        <begin position="161"/>
        <end position="192"/>
    </location>
</feature>
<sequence length="707" mass="82604">MVVKARTSKADLLKRYADSQEDELFGDVEHVDFLPRSPSKTTSKMRLASASLSPHVDEDGVDTLRVDQLRLNTHNLPLFQLTPKNEESPGTSSPTKSNKSTKSTKSSGKRVTRDTLSEYSEENDTDITSEFSQDDFEGWDDCFSTKNDSQSQNQSIYQQMNQRLIARKVAQQKEAEREQQELMQLSEMKKNNYNSNRFLLKNNNSPNQTLKLKDPQRLTNENLSLLDQLENERTINYEYTRDDLDQFEDGFDDDFEESIQKIAIPPPPSSSSLSSRRIRVPITHQSLYNNAGSRDMAHGLRKLLNKLSMPSLARNNVATIKKFKSTMDLHEKIDEDLEEFEQLEQPKFNHNSKVIKKLDRIPSFYNKPLSLVNNVRNKNQILDQYKETKLPSKLSRQHHHHHHHHYHHPGQHGQMSKRMGQVRYLNNNSVTNADIPTPQKNQTMRFNKQKSVWEGNEVDLLRFEKKPSLITYRDIEPRNKYHGTGLAQKRQGNMLFDEINLRWVNLDDEEELNFDDIDDGDDNVEDDDNDNDDEDEDDEQEKEVAELDAEEEGDYVETIHQYNNQQPTVLLLPPHHHTQQEKKQKQKQKQNQNQNQNQNQLQQPPHPQHISLHNLQQPPVSRRGLSQFTQRTSSTATAASHDPAAESLSSLLNDVDDRREFKLSKKQIEKFNKEEQKIDRKINHWFIGTNEMKRDYYWEIRKMVTEE</sequence>
<dbReference type="OrthoDB" id="19159at2759"/>
<evidence type="ECO:0000256" key="1">
    <source>
        <dbReference type="SAM" id="Coils"/>
    </source>
</evidence>
<feature type="region of interest" description="Disordered" evidence="2">
    <location>
        <begin position="392"/>
        <end position="416"/>
    </location>
</feature>
<feature type="region of interest" description="Disordered" evidence="2">
    <location>
        <begin position="513"/>
        <end position="550"/>
    </location>
</feature>
<organism evidence="3 4">
    <name type="scientific">Lodderomyces elongisporus (strain ATCC 11503 / CBS 2605 / JCM 1781 / NBRC 1676 / NRRL YB-4239)</name>
    <name type="common">Yeast</name>
    <name type="synonym">Saccharomyces elongisporus</name>
    <dbReference type="NCBI Taxonomy" id="379508"/>
    <lineage>
        <taxon>Eukaryota</taxon>
        <taxon>Fungi</taxon>
        <taxon>Dikarya</taxon>
        <taxon>Ascomycota</taxon>
        <taxon>Saccharomycotina</taxon>
        <taxon>Pichiomycetes</taxon>
        <taxon>Debaryomycetaceae</taxon>
        <taxon>Candida/Lodderomyces clade</taxon>
        <taxon>Lodderomyces</taxon>
    </lineage>
</organism>
<feature type="region of interest" description="Disordered" evidence="2">
    <location>
        <begin position="34"/>
        <end position="58"/>
    </location>
</feature>
<feature type="compositionally biased region" description="Acidic residues" evidence="2">
    <location>
        <begin position="119"/>
        <end position="133"/>
    </location>
</feature>
<dbReference type="GO" id="GO:0031578">
    <property type="term" value="P:mitotic spindle orientation checkpoint signaling"/>
    <property type="evidence" value="ECO:0007669"/>
    <property type="project" value="TreeGrafter"/>
</dbReference>